<dbReference type="EMBL" id="GBRH01255453">
    <property type="protein sequence ID" value="JAD42442.1"/>
    <property type="molecule type" value="Transcribed_RNA"/>
</dbReference>
<sequence length="37" mass="3790">MGTDVAKLPLAPVELLCAGAHLVASTAVLTWKGERGI</sequence>
<name>A0A0A9A5X6_ARUDO</name>
<reference evidence="1" key="2">
    <citation type="journal article" date="2015" name="Data Brief">
        <title>Shoot transcriptome of the giant reed, Arundo donax.</title>
        <authorList>
            <person name="Barrero R.A."/>
            <person name="Guerrero F.D."/>
            <person name="Moolhuijzen P."/>
            <person name="Goolsby J.A."/>
            <person name="Tidwell J."/>
            <person name="Bellgard S.E."/>
            <person name="Bellgard M.I."/>
        </authorList>
    </citation>
    <scope>NUCLEOTIDE SEQUENCE</scope>
    <source>
        <tissue evidence="1">Shoot tissue taken approximately 20 cm above the soil surface</tissue>
    </source>
</reference>
<accession>A0A0A9A5X6</accession>
<reference evidence="1" key="1">
    <citation type="submission" date="2014-09" db="EMBL/GenBank/DDBJ databases">
        <authorList>
            <person name="Magalhaes I.L.F."/>
            <person name="Oliveira U."/>
            <person name="Santos F.R."/>
            <person name="Vidigal T.H.D.A."/>
            <person name="Brescovit A.D."/>
            <person name="Santos A.J."/>
        </authorList>
    </citation>
    <scope>NUCLEOTIDE SEQUENCE</scope>
    <source>
        <tissue evidence="1">Shoot tissue taken approximately 20 cm above the soil surface</tissue>
    </source>
</reference>
<protein>
    <submittedName>
        <fullName evidence="1">Uncharacterized protein</fullName>
    </submittedName>
</protein>
<organism evidence="1">
    <name type="scientific">Arundo donax</name>
    <name type="common">Giant reed</name>
    <name type="synonym">Donax arundinaceus</name>
    <dbReference type="NCBI Taxonomy" id="35708"/>
    <lineage>
        <taxon>Eukaryota</taxon>
        <taxon>Viridiplantae</taxon>
        <taxon>Streptophyta</taxon>
        <taxon>Embryophyta</taxon>
        <taxon>Tracheophyta</taxon>
        <taxon>Spermatophyta</taxon>
        <taxon>Magnoliopsida</taxon>
        <taxon>Liliopsida</taxon>
        <taxon>Poales</taxon>
        <taxon>Poaceae</taxon>
        <taxon>PACMAD clade</taxon>
        <taxon>Arundinoideae</taxon>
        <taxon>Arundineae</taxon>
        <taxon>Arundo</taxon>
    </lineage>
</organism>
<dbReference type="AlphaFoldDB" id="A0A0A9A5X6"/>
<proteinExistence type="predicted"/>
<evidence type="ECO:0000313" key="1">
    <source>
        <dbReference type="EMBL" id="JAD42442.1"/>
    </source>
</evidence>